<proteinExistence type="predicted"/>
<dbReference type="RefSeq" id="WP_074707926.1">
    <property type="nucleotide sequence ID" value="NZ_FNRP01000028.1"/>
</dbReference>
<gene>
    <name evidence="1" type="ORF">SAMN04487924_12823</name>
</gene>
<dbReference type="AlphaFoldDB" id="A0A1H4GDQ2"/>
<reference evidence="1 2" key="1">
    <citation type="submission" date="2016-10" db="EMBL/GenBank/DDBJ databases">
        <authorList>
            <person name="de Groot N.N."/>
        </authorList>
    </citation>
    <scope>NUCLEOTIDE SEQUENCE [LARGE SCALE GENOMIC DNA]</scope>
    <source>
        <strain evidence="1 2">NLAE-zl-G339</strain>
    </source>
</reference>
<dbReference type="EMBL" id="FNRP01000028">
    <property type="protein sequence ID" value="SEB07411.1"/>
    <property type="molecule type" value="Genomic_DNA"/>
</dbReference>
<dbReference type="Proteomes" id="UP000183040">
    <property type="component" value="Unassembled WGS sequence"/>
</dbReference>
<evidence type="ECO:0000313" key="1">
    <source>
        <dbReference type="EMBL" id="SEB07411.1"/>
    </source>
</evidence>
<name>A0A1H4GDQ2_9BACE</name>
<accession>A0A1H4GDQ2</accession>
<evidence type="ECO:0000313" key="2">
    <source>
        <dbReference type="Proteomes" id="UP000183040"/>
    </source>
</evidence>
<protein>
    <submittedName>
        <fullName evidence="1">Uncharacterized protein</fullName>
    </submittedName>
</protein>
<sequence length="127" mass="15407">MRMNIYRQLVFIINDRRTWAKAIESNLFQRHMIFHQRQWTAYVGRTLVIEALYEHEQYAKGRIWHIPEHELDRALAILRKKDPHIKNRLNRGAHYLLPRDVESIIELATYGYLKLNLKAYVNTNPFY</sequence>
<organism evidence="1 2">
    <name type="scientific">Bacteroides xylanisolvens</name>
    <dbReference type="NCBI Taxonomy" id="371601"/>
    <lineage>
        <taxon>Bacteria</taxon>
        <taxon>Pseudomonadati</taxon>
        <taxon>Bacteroidota</taxon>
        <taxon>Bacteroidia</taxon>
        <taxon>Bacteroidales</taxon>
        <taxon>Bacteroidaceae</taxon>
        <taxon>Bacteroides</taxon>
    </lineage>
</organism>